<dbReference type="SMART" id="SM00636">
    <property type="entry name" value="Glyco_18"/>
    <property type="match status" value="1"/>
</dbReference>
<feature type="disulfide bond" evidence="10">
    <location>
        <begin position="111"/>
        <end position="123"/>
    </location>
</feature>
<feature type="domain" description="Chitin-binding type-1" evidence="13">
    <location>
        <begin position="94"/>
        <end position="142"/>
    </location>
</feature>
<name>M2UEQ7_COCH5</name>
<dbReference type="Gene3D" id="3.20.20.80">
    <property type="entry name" value="Glycosidases"/>
    <property type="match status" value="1"/>
</dbReference>
<evidence type="ECO:0000256" key="9">
    <source>
        <dbReference type="ARBA" id="ARBA00023326"/>
    </source>
</evidence>
<feature type="signal peptide" evidence="12">
    <location>
        <begin position="1"/>
        <end position="27"/>
    </location>
</feature>
<feature type="domain" description="GH18" evidence="14">
    <location>
        <begin position="147"/>
        <end position="503"/>
    </location>
</feature>
<dbReference type="HOGENOM" id="CLU_002833_2_4_1"/>
<sequence length="538" mass="59090">MVVGSFTRRALLLGLGLQSINFFSVLAQENPSLRTFALQGGVEAAAEDDDFTCSETKGCKIGCCGALDPTTGKAVCGLGPDFCGKGCISTCDYKSECDPGWGAQWSNASTCPLNVCCSKFGFCGTTPDFCNGVVTPSPQCNTRTADEKLIGYYEGWNMQRPCGTMPPEDIPLGAYTHINFAFALINPTTFRIDAMDAETAKMYKRVTKLKERQPGLQVWIAIGGWAMNDPGPYRTTFSDLAKSTSAQASFFESLVTFMKANNFDGVDIDWEYPVAEDRGGIPEDFENYVTFLKNLRNHLNGSGRYYGLTLTLPASYWYMKGFDIIKLEPWVDWFNIMTYDIHGVWDSTVKSIGPYAFAHTNLTEIQLGLELLWRNNINPARVVMGLGFYGRTFTMKDPNCMKAGCEFTDGAKGGECTGTPGVLSAAEINKIIENGATVSHDLDAAAKIVTWDGNQWASFDDAETLKIKLDYANKRCLGGTMIWAIDLDDGSLLEALTSVSTKKKEEVLAESDFDMPDFGTSWDFVPKEANGKGKRDEL</sequence>
<keyword evidence="16" id="KW-1185">Reference proteome</keyword>
<keyword evidence="6" id="KW-0146">Chitin degradation</keyword>
<dbReference type="OrthoDB" id="73875at2759"/>
<keyword evidence="4 10" id="KW-0147">Chitin-binding</keyword>
<dbReference type="InterPro" id="IPR018371">
    <property type="entry name" value="Chitin-binding_1_CS"/>
</dbReference>
<dbReference type="STRING" id="701091.M2UEQ7"/>
<dbReference type="Pfam" id="PF00704">
    <property type="entry name" value="Glyco_hydro_18"/>
    <property type="match status" value="1"/>
</dbReference>
<evidence type="ECO:0000256" key="2">
    <source>
        <dbReference type="ARBA" id="ARBA00008682"/>
    </source>
</evidence>
<evidence type="ECO:0000259" key="13">
    <source>
        <dbReference type="PROSITE" id="PS50941"/>
    </source>
</evidence>
<comment type="caution">
    <text evidence="10">Lacks conserved residue(s) required for the propagation of feature annotation.</text>
</comment>
<dbReference type="EMBL" id="KB445585">
    <property type="protein sequence ID" value="EMD86342.1"/>
    <property type="molecule type" value="Genomic_DNA"/>
</dbReference>
<dbReference type="InterPro" id="IPR001579">
    <property type="entry name" value="Glyco_hydro_18_chit_AS"/>
</dbReference>
<dbReference type="InterPro" id="IPR011583">
    <property type="entry name" value="Chitinase_II/V-like_cat"/>
</dbReference>
<dbReference type="Gene3D" id="3.30.60.10">
    <property type="entry name" value="Endochitinase-like"/>
    <property type="match status" value="1"/>
</dbReference>
<keyword evidence="8 11" id="KW-0326">Glycosidase</keyword>
<dbReference type="GO" id="GO:0006032">
    <property type="term" value="P:chitin catabolic process"/>
    <property type="evidence" value="ECO:0007669"/>
    <property type="project" value="UniProtKB-KW"/>
</dbReference>
<dbReference type="Gene3D" id="3.10.50.10">
    <property type="match status" value="1"/>
</dbReference>
<evidence type="ECO:0000313" key="16">
    <source>
        <dbReference type="Proteomes" id="UP000016936"/>
    </source>
</evidence>
<evidence type="ECO:0000256" key="8">
    <source>
        <dbReference type="ARBA" id="ARBA00023295"/>
    </source>
</evidence>
<keyword evidence="5 11" id="KW-0378">Hydrolase</keyword>
<dbReference type="PROSITE" id="PS01095">
    <property type="entry name" value="GH18_1"/>
    <property type="match status" value="1"/>
</dbReference>
<evidence type="ECO:0000256" key="7">
    <source>
        <dbReference type="ARBA" id="ARBA00023277"/>
    </source>
</evidence>
<evidence type="ECO:0000256" key="4">
    <source>
        <dbReference type="ARBA" id="ARBA00022669"/>
    </source>
</evidence>
<dbReference type="PROSITE" id="PS51910">
    <property type="entry name" value="GH18_2"/>
    <property type="match status" value="1"/>
</dbReference>
<dbReference type="PANTHER" id="PTHR11177:SF333">
    <property type="entry name" value="CHITINASE"/>
    <property type="match status" value="1"/>
</dbReference>
<evidence type="ECO:0000256" key="1">
    <source>
        <dbReference type="ARBA" id="ARBA00000822"/>
    </source>
</evidence>
<evidence type="ECO:0000256" key="5">
    <source>
        <dbReference type="ARBA" id="ARBA00022801"/>
    </source>
</evidence>
<keyword evidence="9" id="KW-0624">Polysaccharide degradation</keyword>
<dbReference type="SUPFAM" id="SSF51445">
    <property type="entry name" value="(Trans)glycosidases"/>
    <property type="match status" value="1"/>
</dbReference>
<keyword evidence="7" id="KW-0119">Carbohydrate metabolism</keyword>
<evidence type="ECO:0000256" key="10">
    <source>
        <dbReference type="PROSITE-ProRule" id="PRU00261"/>
    </source>
</evidence>
<dbReference type="SUPFAM" id="SSF57016">
    <property type="entry name" value="Plant lectins/antimicrobial peptides"/>
    <property type="match status" value="1"/>
</dbReference>
<dbReference type="InterPro" id="IPR036861">
    <property type="entry name" value="Endochitinase-like_sf"/>
</dbReference>
<dbReference type="SUPFAM" id="SSF54556">
    <property type="entry name" value="Chitinase insertion domain"/>
    <property type="match status" value="1"/>
</dbReference>
<organism evidence="15 16">
    <name type="scientific">Cochliobolus heterostrophus (strain C5 / ATCC 48332 / race O)</name>
    <name type="common">Southern corn leaf blight fungus</name>
    <name type="synonym">Bipolaris maydis</name>
    <dbReference type="NCBI Taxonomy" id="701091"/>
    <lineage>
        <taxon>Eukaryota</taxon>
        <taxon>Fungi</taxon>
        <taxon>Dikarya</taxon>
        <taxon>Ascomycota</taxon>
        <taxon>Pezizomycotina</taxon>
        <taxon>Dothideomycetes</taxon>
        <taxon>Pleosporomycetidae</taxon>
        <taxon>Pleosporales</taxon>
        <taxon>Pleosporineae</taxon>
        <taxon>Pleosporaceae</taxon>
        <taxon>Bipolaris</taxon>
    </lineage>
</organism>
<proteinExistence type="inferred from homology"/>
<dbReference type="InterPro" id="IPR029070">
    <property type="entry name" value="Chitinase_insertion_sf"/>
</dbReference>
<dbReference type="GO" id="GO:0000272">
    <property type="term" value="P:polysaccharide catabolic process"/>
    <property type="evidence" value="ECO:0007669"/>
    <property type="project" value="UniProtKB-KW"/>
</dbReference>
<gene>
    <name evidence="15" type="ORF">COCHEDRAFT_1147032</name>
</gene>
<dbReference type="OMA" id="MGLELLW"/>
<evidence type="ECO:0000256" key="12">
    <source>
        <dbReference type="SAM" id="SignalP"/>
    </source>
</evidence>
<dbReference type="SMART" id="SM00270">
    <property type="entry name" value="ChtBD1"/>
    <property type="match status" value="1"/>
</dbReference>
<feature type="disulfide bond" evidence="10">
    <location>
        <begin position="116"/>
        <end position="130"/>
    </location>
</feature>
<reference evidence="16" key="2">
    <citation type="journal article" date="2013" name="PLoS Genet.">
        <title>Comparative genome structure, secondary metabolite, and effector coding capacity across Cochliobolus pathogens.</title>
        <authorList>
            <person name="Condon B.J."/>
            <person name="Leng Y."/>
            <person name="Wu D."/>
            <person name="Bushley K.E."/>
            <person name="Ohm R.A."/>
            <person name="Otillar R."/>
            <person name="Martin J."/>
            <person name="Schackwitz W."/>
            <person name="Grimwood J."/>
            <person name="MohdZainudin N."/>
            <person name="Xue C."/>
            <person name="Wang R."/>
            <person name="Manning V.A."/>
            <person name="Dhillon B."/>
            <person name="Tu Z.J."/>
            <person name="Steffenson B.J."/>
            <person name="Salamov A."/>
            <person name="Sun H."/>
            <person name="Lowry S."/>
            <person name="LaButti K."/>
            <person name="Han J."/>
            <person name="Copeland A."/>
            <person name="Lindquist E."/>
            <person name="Barry K."/>
            <person name="Schmutz J."/>
            <person name="Baker S.E."/>
            <person name="Ciuffetti L.M."/>
            <person name="Grigoriev I.V."/>
            <person name="Zhong S."/>
            <person name="Turgeon B.G."/>
        </authorList>
    </citation>
    <scope>NUCLEOTIDE SEQUENCE [LARGE SCALE GENOMIC DNA]</scope>
    <source>
        <strain evidence="16">C5 / ATCC 48332 / race O</strain>
    </source>
</reference>
<dbReference type="GO" id="GO:0008843">
    <property type="term" value="F:endochitinase activity"/>
    <property type="evidence" value="ECO:0007669"/>
    <property type="project" value="UniProtKB-EC"/>
</dbReference>
<dbReference type="Proteomes" id="UP000016936">
    <property type="component" value="Unassembled WGS sequence"/>
</dbReference>
<dbReference type="PANTHER" id="PTHR11177">
    <property type="entry name" value="CHITINASE"/>
    <property type="match status" value="1"/>
</dbReference>
<dbReference type="Pfam" id="PF00187">
    <property type="entry name" value="Chitin_bind_1"/>
    <property type="match status" value="1"/>
</dbReference>
<comment type="similarity">
    <text evidence="2">Belongs to the glycosyl hydrolase 18 family. Chitinase class V subfamily.</text>
</comment>
<dbReference type="GO" id="GO:0008061">
    <property type="term" value="F:chitin binding"/>
    <property type="evidence" value="ECO:0007669"/>
    <property type="project" value="UniProtKB-UniRule"/>
</dbReference>
<dbReference type="CDD" id="cd00035">
    <property type="entry name" value="ChtBD1"/>
    <property type="match status" value="1"/>
</dbReference>
<evidence type="ECO:0000313" key="15">
    <source>
        <dbReference type="EMBL" id="EMD86342.1"/>
    </source>
</evidence>
<dbReference type="AlphaFoldDB" id="M2UEQ7"/>
<dbReference type="InterPro" id="IPR050314">
    <property type="entry name" value="Glycosyl_Hydrlase_18"/>
</dbReference>
<dbReference type="InterPro" id="IPR017853">
    <property type="entry name" value="GH"/>
</dbReference>
<reference evidence="15 16" key="1">
    <citation type="journal article" date="2012" name="PLoS Pathog.">
        <title>Diverse lifestyles and strategies of plant pathogenesis encoded in the genomes of eighteen Dothideomycetes fungi.</title>
        <authorList>
            <person name="Ohm R.A."/>
            <person name="Feau N."/>
            <person name="Henrissat B."/>
            <person name="Schoch C.L."/>
            <person name="Horwitz B.A."/>
            <person name="Barry K.W."/>
            <person name="Condon B.J."/>
            <person name="Copeland A.C."/>
            <person name="Dhillon B."/>
            <person name="Glaser F."/>
            <person name="Hesse C.N."/>
            <person name="Kosti I."/>
            <person name="LaButti K."/>
            <person name="Lindquist E.A."/>
            <person name="Lucas S."/>
            <person name="Salamov A.A."/>
            <person name="Bradshaw R.E."/>
            <person name="Ciuffetti L."/>
            <person name="Hamelin R.C."/>
            <person name="Kema G.H.J."/>
            <person name="Lawrence C."/>
            <person name="Scott J.A."/>
            <person name="Spatafora J.W."/>
            <person name="Turgeon B.G."/>
            <person name="de Wit P.J.G.M."/>
            <person name="Zhong S."/>
            <person name="Goodwin S.B."/>
            <person name="Grigoriev I.V."/>
        </authorList>
    </citation>
    <scope>NUCLEOTIDE SEQUENCE [LARGE SCALE GENOMIC DNA]</scope>
    <source>
        <strain evidence="16">C5 / ATCC 48332 / race O</strain>
    </source>
</reference>
<comment type="catalytic activity">
    <reaction evidence="1">
        <text>Random endo-hydrolysis of N-acetyl-beta-D-glucosaminide (1-&gt;4)-beta-linkages in chitin and chitodextrins.</text>
        <dbReference type="EC" id="3.2.1.14"/>
    </reaction>
</comment>
<keyword evidence="10" id="KW-1015">Disulfide bond</keyword>
<dbReference type="eggNOG" id="KOG2806">
    <property type="taxonomic scope" value="Eukaryota"/>
</dbReference>
<evidence type="ECO:0000256" key="6">
    <source>
        <dbReference type="ARBA" id="ARBA00023024"/>
    </source>
</evidence>
<dbReference type="InterPro" id="IPR001002">
    <property type="entry name" value="Chitin-bd_1"/>
</dbReference>
<dbReference type="PROSITE" id="PS00026">
    <property type="entry name" value="CHIT_BIND_I_1"/>
    <property type="match status" value="1"/>
</dbReference>
<protein>
    <recommendedName>
        <fullName evidence="3">chitinase</fullName>
        <ecNumber evidence="3">3.2.1.14</ecNumber>
    </recommendedName>
</protein>
<feature type="chain" id="PRO_5004026700" description="chitinase" evidence="12">
    <location>
        <begin position="28"/>
        <end position="538"/>
    </location>
</feature>
<dbReference type="PROSITE" id="PS50941">
    <property type="entry name" value="CHIT_BIND_I_2"/>
    <property type="match status" value="1"/>
</dbReference>
<evidence type="ECO:0000259" key="14">
    <source>
        <dbReference type="PROSITE" id="PS51910"/>
    </source>
</evidence>
<evidence type="ECO:0000256" key="11">
    <source>
        <dbReference type="RuleBase" id="RU000489"/>
    </source>
</evidence>
<keyword evidence="12" id="KW-0732">Signal</keyword>
<accession>M2UEQ7</accession>
<dbReference type="EC" id="3.2.1.14" evidence="3"/>
<dbReference type="InterPro" id="IPR001223">
    <property type="entry name" value="Glyco_hydro18_cat"/>
</dbReference>
<evidence type="ECO:0000256" key="3">
    <source>
        <dbReference type="ARBA" id="ARBA00012729"/>
    </source>
</evidence>